<gene>
    <name evidence="1" type="ORF">LX12_004020</name>
</gene>
<organism evidence="1 2">
    <name type="scientific">Williamsia serinedens</name>
    <dbReference type="NCBI Taxonomy" id="391736"/>
    <lineage>
        <taxon>Bacteria</taxon>
        <taxon>Bacillati</taxon>
        <taxon>Actinomycetota</taxon>
        <taxon>Actinomycetes</taxon>
        <taxon>Mycobacteriales</taxon>
        <taxon>Nocardiaceae</taxon>
        <taxon>Williamsia</taxon>
    </lineage>
</organism>
<dbReference type="Proteomes" id="UP001205740">
    <property type="component" value="Unassembled WGS sequence"/>
</dbReference>
<evidence type="ECO:0000313" key="1">
    <source>
        <dbReference type="EMBL" id="MCP2162808.1"/>
    </source>
</evidence>
<sequence length="102" mass="11046">MRPDTYPDEWRPSADDGPVELVVDGELFLLEVQAGGGSHCTWVPGPNSGYGFSSGATRVAWKTESGLPPAPLPVPLPSIADHRRSIREFLDEIDPEIGYLAD</sequence>
<evidence type="ECO:0000313" key="2">
    <source>
        <dbReference type="Proteomes" id="UP001205740"/>
    </source>
</evidence>
<proteinExistence type="predicted"/>
<dbReference type="RefSeq" id="WP_253656383.1">
    <property type="nucleotide sequence ID" value="NZ_BAAAOE010000006.1"/>
</dbReference>
<keyword evidence="2" id="KW-1185">Reference proteome</keyword>
<dbReference type="EMBL" id="JAMTCG010000008">
    <property type="protein sequence ID" value="MCP2162808.1"/>
    <property type="molecule type" value="Genomic_DNA"/>
</dbReference>
<accession>A0ABT1H6E5</accession>
<reference evidence="1 2" key="1">
    <citation type="submission" date="2022-06" db="EMBL/GenBank/DDBJ databases">
        <title>Genomic Encyclopedia of Archaeal and Bacterial Type Strains, Phase II (KMG-II): from individual species to whole genera.</title>
        <authorList>
            <person name="Goeker M."/>
        </authorList>
    </citation>
    <scope>NUCLEOTIDE SEQUENCE [LARGE SCALE GENOMIC DNA]</scope>
    <source>
        <strain evidence="1 2">DSM 45037</strain>
    </source>
</reference>
<comment type="caution">
    <text evidence="1">The sequence shown here is derived from an EMBL/GenBank/DDBJ whole genome shotgun (WGS) entry which is preliminary data.</text>
</comment>
<name>A0ABT1H6E5_9NOCA</name>
<protein>
    <submittedName>
        <fullName evidence="1">Uncharacterized protein</fullName>
    </submittedName>
</protein>